<keyword evidence="4" id="KW-0418">Kinase</keyword>
<feature type="domain" description="Protein kinase" evidence="10">
    <location>
        <begin position="1"/>
        <end position="307"/>
    </location>
</feature>
<organism evidence="11 12">
    <name type="scientific">Chlamydomonas eustigma</name>
    <dbReference type="NCBI Taxonomy" id="1157962"/>
    <lineage>
        <taxon>Eukaryota</taxon>
        <taxon>Viridiplantae</taxon>
        <taxon>Chlorophyta</taxon>
        <taxon>core chlorophytes</taxon>
        <taxon>Chlorophyceae</taxon>
        <taxon>CS clade</taxon>
        <taxon>Chlamydomonadales</taxon>
        <taxon>Chlamydomonadaceae</taxon>
        <taxon>Chlamydomonas</taxon>
    </lineage>
</organism>
<feature type="compositionally biased region" description="Polar residues" evidence="9">
    <location>
        <begin position="379"/>
        <end position="395"/>
    </location>
</feature>
<evidence type="ECO:0000313" key="12">
    <source>
        <dbReference type="Proteomes" id="UP000232323"/>
    </source>
</evidence>
<dbReference type="Proteomes" id="UP000232323">
    <property type="component" value="Unassembled WGS sequence"/>
</dbReference>
<feature type="binding site" evidence="7">
    <location>
        <begin position="170"/>
        <end position="171"/>
    </location>
    <ligand>
        <name>ATP</name>
        <dbReference type="ChEBI" id="CHEBI:30616"/>
    </ligand>
</feature>
<dbReference type="PROSITE" id="PS00108">
    <property type="entry name" value="PROTEIN_KINASE_ST"/>
    <property type="match status" value="1"/>
</dbReference>
<dbReference type="Gene3D" id="1.10.510.10">
    <property type="entry name" value="Transferase(Phosphotransferase) domain 1"/>
    <property type="match status" value="1"/>
</dbReference>
<evidence type="ECO:0000256" key="9">
    <source>
        <dbReference type="SAM" id="MobiDB-lite"/>
    </source>
</evidence>
<proteinExistence type="predicted"/>
<dbReference type="STRING" id="1157962.A0A250WSI5"/>
<feature type="binding site" evidence="7">
    <location>
        <position position="184"/>
    </location>
    <ligand>
        <name>ATP</name>
        <dbReference type="ChEBI" id="CHEBI:30616"/>
    </ligand>
</feature>
<feature type="cross-link" description="Glycyl lysine isopeptide (Lys-Gly) (interchain with G-Cter in SUMO2)" evidence="8">
    <location>
        <position position="168"/>
    </location>
</feature>
<evidence type="ECO:0000256" key="6">
    <source>
        <dbReference type="PIRSR" id="PIRSR630616-1"/>
    </source>
</evidence>
<dbReference type="InterPro" id="IPR011009">
    <property type="entry name" value="Kinase-like_dom_sf"/>
</dbReference>
<protein>
    <recommendedName>
        <fullName evidence="10">Protein kinase domain-containing protein</fullName>
    </recommendedName>
</protein>
<dbReference type="InterPro" id="IPR008271">
    <property type="entry name" value="Ser/Thr_kinase_AS"/>
</dbReference>
<name>A0A250WSI5_9CHLO</name>
<feature type="region of interest" description="Disordered" evidence="9">
    <location>
        <begin position="376"/>
        <end position="395"/>
    </location>
</feature>
<accession>A0A250WSI5</accession>
<dbReference type="GO" id="GO:0004674">
    <property type="term" value="F:protein serine/threonine kinase activity"/>
    <property type="evidence" value="ECO:0007669"/>
    <property type="project" value="UniProtKB-KW"/>
</dbReference>
<dbReference type="OrthoDB" id="377346at2759"/>
<feature type="compositionally biased region" description="Basic and acidic residues" evidence="9">
    <location>
        <begin position="21"/>
        <end position="34"/>
    </location>
</feature>
<dbReference type="SUPFAM" id="SSF56112">
    <property type="entry name" value="Protein kinase-like (PK-like)"/>
    <property type="match status" value="1"/>
</dbReference>
<dbReference type="Pfam" id="PF00069">
    <property type="entry name" value="Pkinase"/>
    <property type="match status" value="1"/>
</dbReference>
<evidence type="ECO:0000313" key="11">
    <source>
        <dbReference type="EMBL" id="GAX73794.1"/>
    </source>
</evidence>
<keyword evidence="2" id="KW-0808">Transferase</keyword>
<dbReference type="AlphaFoldDB" id="A0A250WSI5"/>
<feature type="region of interest" description="Disordered" evidence="9">
    <location>
        <begin position="18"/>
        <end position="56"/>
    </location>
</feature>
<gene>
    <name evidence="11" type="ORF">CEUSTIGMA_g1245.t1</name>
</gene>
<comment type="caution">
    <text evidence="11">The sequence shown here is derived from an EMBL/GenBank/DDBJ whole genome shotgun (WGS) entry which is preliminary data.</text>
</comment>
<keyword evidence="5 7" id="KW-0067">ATP-binding</keyword>
<dbReference type="PROSITE" id="PS50011">
    <property type="entry name" value="PROTEIN_KINASE_DOM"/>
    <property type="match status" value="1"/>
</dbReference>
<dbReference type="SMART" id="SM00220">
    <property type="entry name" value="S_TKc"/>
    <property type="match status" value="1"/>
</dbReference>
<evidence type="ECO:0000259" key="10">
    <source>
        <dbReference type="PROSITE" id="PS50011"/>
    </source>
</evidence>
<evidence type="ECO:0000256" key="3">
    <source>
        <dbReference type="ARBA" id="ARBA00022741"/>
    </source>
</evidence>
<feature type="compositionally biased region" description="Polar residues" evidence="9">
    <location>
        <begin position="35"/>
        <end position="55"/>
    </location>
</feature>
<evidence type="ECO:0000256" key="4">
    <source>
        <dbReference type="ARBA" id="ARBA00022777"/>
    </source>
</evidence>
<sequence length="395" mass="43814">MPNHDFAVSCSPLTLKSLSGKLERSQSTPDKEPNQENAKASETMWNSHTNTSNSHQAHKFISALERSDEARRHLEGFVLVKVIYRGEISCVFEARDIVSGRPVAIKVYIRAKLTEMERIQGDLHSYLRQSSVADTRMDEDEAVVHVLRPFLHALLALHQQGIIHRDIKPENILIGASGEIKVSDFGLSIDNKRELANTRLGTMDYLAPEVLECPSKSHPMQGKDDPSLSYNRKVDCWAVGVLAYELVVGSAPFFSKSLMGTIMRIQKGEVEYPSHMSVLAVDFICTALVKDPRQRADIPDLLMHPWICGRSQHSKRLASLDGLPGSFTDRLHASDGMLQSPSSDASEDGYFTQGPVWGILARTLNKQGSQDIVLPPEAQSPNLSEHFRSISSCAS</sequence>
<dbReference type="EMBL" id="BEGY01000005">
    <property type="protein sequence ID" value="GAX73794.1"/>
    <property type="molecule type" value="Genomic_DNA"/>
</dbReference>
<keyword evidence="12" id="KW-1185">Reference proteome</keyword>
<evidence type="ECO:0000256" key="5">
    <source>
        <dbReference type="ARBA" id="ARBA00022840"/>
    </source>
</evidence>
<dbReference type="PANTHER" id="PTHR24350">
    <property type="entry name" value="SERINE/THREONINE-PROTEIN KINASE IAL-RELATED"/>
    <property type="match status" value="1"/>
</dbReference>
<keyword evidence="3 7" id="KW-0547">Nucleotide-binding</keyword>
<evidence type="ECO:0000256" key="2">
    <source>
        <dbReference type="ARBA" id="ARBA00022679"/>
    </source>
</evidence>
<dbReference type="InterPro" id="IPR030616">
    <property type="entry name" value="Aur-like"/>
</dbReference>
<feature type="active site" description="Proton acceptor" evidence="6">
    <location>
        <position position="166"/>
    </location>
</feature>
<evidence type="ECO:0000256" key="8">
    <source>
        <dbReference type="PIRSR" id="PIRSR630616-3"/>
    </source>
</evidence>
<dbReference type="InterPro" id="IPR000719">
    <property type="entry name" value="Prot_kinase_dom"/>
</dbReference>
<keyword evidence="1" id="KW-0723">Serine/threonine-protein kinase</keyword>
<evidence type="ECO:0000256" key="7">
    <source>
        <dbReference type="PIRSR" id="PIRSR630616-2"/>
    </source>
</evidence>
<evidence type="ECO:0000256" key="1">
    <source>
        <dbReference type="ARBA" id="ARBA00022527"/>
    </source>
</evidence>
<dbReference type="GO" id="GO:0005524">
    <property type="term" value="F:ATP binding"/>
    <property type="evidence" value="ECO:0007669"/>
    <property type="project" value="UniProtKB-KW"/>
</dbReference>
<reference evidence="11 12" key="1">
    <citation type="submission" date="2017-08" db="EMBL/GenBank/DDBJ databases">
        <title>Acidophilic green algal genome provides insights into adaptation to an acidic environment.</title>
        <authorList>
            <person name="Hirooka S."/>
            <person name="Hirose Y."/>
            <person name="Kanesaki Y."/>
            <person name="Higuchi S."/>
            <person name="Fujiwara T."/>
            <person name="Onuma R."/>
            <person name="Era A."/>
            <person name="Ohbayashi R."/>
            <person name="Uzuka A."/>
            <person name="Nozaki H."/>
            <person name="Yoshikawa H."/>
            <person name="Miyagishima S.Y."/>
        </authorList>
    </citation>
    <scope>NUCLEOTIDE SEQUENCE [LARGE SCALE GENOMIC DNA]</scope>
    <source>
        <strain evidence="11 12">NIES-2499</strain>
    </source>
</reference>